<keyword evidence="2" id="KW-1185">Reference proteome</keyword>
<proteinExistence type="predicted"/>
<dbReference type="Proteomes" id="UP000053237">
    <property type="component" value="Unassembled WGS sequence"/>
</dbReference>
<dbReference type="AlphaFoldDB" id="A0A024GKL7"/>
<name>A0A024GKL7_9STRA</name>
<protein>
    <submittedName>
        <fullName evidence="1">Uncharacterized protein</fullName>
    </submittedName>
</protein>
<organism evidence="1 2">
    <name type="scientific">Albugo candida</name>
    <dbReference type="NCBI Taxonomy" id="65357"/>
    <lineage>
        <taxon>Eukaryota</taxon>
        <taxon>Sar</taxon>
        <taxon>Stramenopiles</taxon>
        <taxon>Oomycota</taxon>
        <taxon>Peronosporomycetes</taxon>
        <taxon>Albuginales</taxon>
        <taxon>Albuginaceae</taxon>
        <taxon>Albugo</taxon>
    </lineage>
</organism>
<accession>A0A024GKL7</accession>
<evidence type="ECO:0000313" key="2">
    <source>
        <dbReference type="Proteomes" id="UP000053237"/>
    </source>
</evidence>
<comment type="caution">
    <text evidence="1">The sequence shown here is derived from an EMBL/GenBank/DDBJ whole genome shotgun (WGS) entry which is preliminary data.</text>
</comment>
<gene>
    <name evidence="1" type="ORF">BN9_083200</name>
</gene>
<dbReference type="InParanoid" id="A0A024GKL7"/>
<dbReference type="EMBL" id="CAIX01000164">
    <property type="protein sequence ID" value="CCI47313.1"/>
    <property type="molecule type" value="Genomic_DNA"/>
</dbReference>
<evidence type="ECO:0000313" key="1">
    <source>
        <dbReference type="EMBL" id="CCI47313.1"/>
    </source>
</evidence>
<sequence length="99" mass="11011">MISSILLEFEYVATYTKDGTFDSRAFSNKAILLIDLVCGLCGRAACHRPCGSASASYVYTDTGGGHFICFDARLLFYLSTSIFMQALSFWKNWRILLAS</sequence>
<reference evidence="1 2" key="1">
    <citation type="submission" date="2012-05" db="EMBL/GenBank/DDBJ databases">
        <title>Recombination and specialization in a pathogen metapopulation.</title>
        <authorList>
            <person name="Gardiner A."/>
            <person name="Kemen E."/>
            <person name="Schultz-Larsen T."/>
            <person name="MacLean D."/>
            <person name="Van Oosterhout C."/>
            <person name="Jones J.D.G."/>
        </authorList>
    </citation>
    <scope>NUCLEOTIDE SEQUENCE [LARGE SCALE GENOMIC DNA]</scope>
    <source>
        <strain evidence="1 2">Ac Nc2</strain>
    </source>
</reference>